<dbReference type="GO" id="GO:0005886">
    <property type="term" value="C:plasma membrane"/>
    <property type="evidence" value="ECO:0007669"/>
    <property type="project" value="TreeGrafter"/>
</dbReference>
<dbReference type="Pfam" id="PF14288">
    <property type="entry name" value="FKS1_dom1"/>
    <property type="match status" value="1"/>
</dbReference>
<evidence type="ECO:0000256" key="9">
    <source>
        <dbReference type="ARBA" id="ARBA00047777"/>
    </source>
</evidence>
<feature type="transmembrane region" description="Helical" evidence="11">
    <location>
        <begin position="1970"/>
        <end position="1988"/>
    </location>
</feature>
<dbReference type="Pfam" id="PF02364">
    <property type="entry name" value="Glucan_synthase"/>
    <property type="match status" value="2"/>
</dbReference>
<gene>
    <name evidence="13" type="ORF">KFE25_003569</name>
</gene>
<dbReference type="InterPro" id="IPR026899">
    <property type="entry name" value="FKS1-like_dom1"/>
</dbReference>
<dbReference type="GO" id="GO:0006075">
    <property type="term" value="P:(1-&gt;3)-beta-D-glucan biosynthetic process"/>
    <property type="evidence" value="ECO:0007669"/>
    <property type="project" value="InterPro"/>
</dbReference>
<feature type="compositionally biased region" description="Low complexity" evidence="10">
    <location>
        <begin position="1"/>
        <end position="17"/>
    </location>
</feature>
<evidence type="ECO:0000313" key="14">
    <source>
        <dbReference type="Proteomes" id="UP000751190"/>
    </source>
</evidence>
<feature type="transmembrane region" description="Helical" evidence="11">
    <location>
        <begin position="1928"/>
        <end position="1950"/>
    </location>
</feature>
<evidence type="ECO:0000256" key="10">
    <source>
        <dbReference type="SAM" id="MobiDB-lite"/>
    </source>
</evidence>
<feature type="region of interest" description="Disordered" evidence="10">
    <location>
        <begin position="1111"/>
        <end position="1141"/>
    </location>
</feature>
<feature type="transmembrane region" description="Helical" evidence="11">
    <location>
        <begin position="621"/>
        <end position="642"/>
    </location>
</feature>
<accession>A0A8J6C3D5</accession>
<evidence type="ECO:0000256" key="5">
    <source>
        <dbReference type="ARBA" id="ARBA00022679"/>
    </source>
</evidence>
<dbReference type="EMBL" id="JAGTXO010000074">
    <property type="protein sequence ID" value="KAG8457311.1"/>
    <property type="molecule type" value="Genomic_DNA"/>
</dbReference>
<reference evidence="13" key="1">
    <citation type="submission" date="2021-05" db="EMBL/GenBank/DDBJ databases">
        <title>The genome of the haptophyte Pavlova lutheri (Diacronema luteri, Pavlovales) - a model for lipid biosynthesis in eukaryotic algae.</title>
        <authorList>
            <person name="Hulatt C.J."/>
            <person name="Posewitz M.C."/>
        </authorList>
    </citation>
    <scope>NUCLEOTIDE SEQUENCE</scope>
    <source>
        <strain evidence="13">NIVA-4/92</strain>
    </source>
</reference>
<dbReference type="SMART" id="SM01205">
    <property type="entry name" value="FKS1_dom1"/>
    <property type="match status" value="1"/>
</dbReference>
<dbReference type="InterPro" id="IPR003440">
    <property type="entry name" value="Glyco_trans_48_dom"/>
</dbReference>
<evidence type="ECO:0000256" key="7">
    <source>
        <dbReference type="ARBA" id="ARBA00022989"/>
    </source>
</evidence>
<keyword evidence="7 11" id="KW-1133">Transmembrane helix</keyword>
<evidence type="ECO:0000256" key="11">
    <source>
        <dbReference type="SAM" id="Phobius"/>
    </source>
</evidence>
<feature type="region of interest" description="Disordered" evidence="10">
    <location>
        <begin position="886"/>
        <end position="911"/>
    </location>
</feature>
<feature type="transmembrane region" description="Helical" evidence="11">
    <location>
        <begin position="1725"/>
        <end position="1745"/>
    </location>
</feature>
<feature type="domain" description="1,3-beta-glucan synthase component FKS1-like" evidence="12">
    <location>
        <begin position="283"/>
        <end position="396"/>
    </location>
</feature>
<organism evidence="13 14">
    <name type="scientific">Diacronema lutheri</name>
    <name type="common">Unicellular marine alga</name>
    <name type="synonym">Monochrysis lutheri</name>
    <dbReference type="NCBI Taxonomy" id="2081491"/>
    <lineage>
        <taxon>Eukaryota</taxon>
        <taxon>Haptista</taxon>
        <taxon>Haptophyta</taxon>
        <taxon>Pavlovophyceae</taxon>
        <taxon>Pavlovales</taxon>
        <taxon>Pavlovaceae</taxon>
        <taxon>Diacronema</taxon>
    </lineage>
</organism>
<name>A0A8J6C3D5_DIALT</name>
<proteinExistence type="inferred from homology"/>
<dbReference type="PANTHER" id="PTHR12741">
    <property type="entry name" value="LYST-INTERACTING PROTEIN LIP5 DOPAMINE RESPONSIVE PROTEIN DRG-1"/>
    <property type="match status" value="1"/>
</dbReference>
<feature type="transmembrane region" description="Helical" evidence="11">
    <location>
        <begin position="678"/>
        <end position="699"/>
    </location>
</feature>
<evidence type="ECO:0000256" key="8">
    <source>
        <dbReference type="ARBA" id="ARBA00023136"/>
    </source>
</evidence>
<dbReference type="Proteomes" id="UP000751190">
    <property type="component" value="Unassembled WGS sequence"/>
</dbReference>
<comment type="catalytic activity">
    <reaction evidence="9">
        <text>[(1-&gt;3)-beta-D-glucosyl](n) + UDP-alpha-D-glucose = [(1-&gt;3)-beta-D-glucosyl](n+1) + UDP + H(+)</text>
        <dbReference type="Rhea" id="RHEA:21476"/>
        <dbReference type="Rhea" id="RHEA-COMP:11146"/>
        <dbReference type="Rhea" id="RHEA-COMP:14303"/>
        <dbReference type="ChEBI" id="CHEBI:15378"/>
        <dbReference type="ChEBI" id="CHEBI:37671"/>
        <dbReference type="ChEBI" id="CHEBI:58223"/>
        <dbReference type="ChEBI" id="CHEBI:58885"/>
        <dbReference type="EC" id="2.4.1.34"/>
    </reaction>
</comment>
<feature type="transmembrane region" description="Helical" evidence="11">
    <location>
        <begin position="720"/>
        <end position="740"/>
    </location>
</feature>
<keyword evidence="5" id="KW-0808">Transferase</keyword>
<evidence type="ECO:0000256" key="1">
    <source>
        <dbReference type="ARBA" id="ARBA00004141"/>
    </source>
</evidence>
<dbReference type="PANTHER" id="PTHR12741:SF48">
    <property type="entry name" value="1,3-BETA-GLUCAN SYNTHASE COMPONENT FKS1-RELATED"/>
    <property type="match status" value="1"/>
</dbReference>
<evidence type="ECO:0000256" key="3">
    <source>
        <dbReference type="ARBA" id="ARBA00012589"/>
    </source>
</evidence>
<feature type="transmembrane region" description="Helical" evidence="11">
    <location>
        <begin position="1819"/>
        <end position="1840"/>
    </location>
</feature>
<evidence type="ECO:0000256" key="2">
    <source>
        <dbReference type="ARBA" id="ARBA00009040"/>
    </source>
</evidence>
<keyword evidence="4" id="KW-0328">Glycosyltransferase</keyword>
<keyword evidence="14" id="KW-1185">Reference proteome</keyword>
<feature type="region of interest" description="Disordered" evidence="10">
    <location>
        <begin position="1"/>
        <end position="31"/>
    </location>
</feature>
<dbReference type="EC" id="2.4.1.34" evidence="3"/>
<evidence type="ECO:0000256" key="4">
    <source>
        <dbReference type="ARBA" id="ARBA00022676"/>
    </source>
</evidence>
<feature type="transmembrane region" description="Helical" evidence="11">
    <location>
        <begin position="1658"/>
        <end position="1680"/>
    </location>
</feature>
<evidence type="ECO:0000256" key="6">
    <source>
        <dbReference type="ARBA" id="ARBA00022692"/>
    </source>
</evidence>
<dbReference type="OrthoDB" id="1880850at2759"/>
<comment type="subcellular location">
    <subcellularLocation>
        <location evidence="1">Membrane</location>
        <topology evidence="1">Multi-pass membrane protein</topology>
    </subcellularLocation>
</comment>
<evidence type="ECO:0000259" key="12">
    <source>
        <dbReference type="SMART" id="SM01205"/>
    </source>
</evidence>
<feature type="transmembrane region" description="Helical" evidence="11">
    <location>
        <begin position="1780"/>
        <end position="1807"/>
    </location>
</feature>
<comment type="similarity">
    <text evidence="2">Belongs to the glycosyltransferase 48 family.</text>
</comment>
<keyword evidence="6 11" id="KW-0812">Transmembrane</keyword>
<feature type="transmembrane region" description="Helical" evidence="11">
    <location>
        <begin position="2000"/>
        <end position="2025"/>
    </location>
</feature>
<keyword evidence="8 11" id="KW-0472">Membrane</keyword>
<dbReference type="GO" id="GO:0000148">
    <property type="term" value="C:1,3-beta-D-glucan synthase complex"/>
    <property type="evidence" value="ECO:0007669"/>
    <property type="project" value="InterPro"/>
</dbReference>
<feature type="transmembrane region" description="Helical" evidence="11">
    <location>
        <begin position="1899"/>
        <end position="1916"/>
    </location>
</feature>
<protein>
    <recommendedName>
        <fullName evidence="3">1,3-beta-glucan synthase</fullName>
        <ecNumber evidence="3">2.4.1.34</ecNumber>
    </recommendedName>
</protein>
<dbReference type="GO" id="GO:0003843">
    <property type="term" value="F:1,3-beta-D-glucan synthase activity"/>
    <property type="evidence" value="ECO:0007669"/>
    <property type="project" value="UniProtKB-EC"/>
</dbReference>
<feature type="transmembrane region" description="Helical" evidence="11">
    <location>
        <begin position="1700"/>
        <end position="1718"/>
    </location>
</feature>
<feature type="transmembrane region" description="Helical" evidence="11">
    <location>
        <begin position="533"/>
        <end position="561"/>
    </location>
</feature>
<feature type="compositionally biased region" description="Low complexity" evidence="10">
    <location>
        <begin position="1123"/>
        <end position="1133"/>
    </location>
</feature>
<feature type="transmembrane region" description="Helical" evidence="11">
    <location>
        <begin position="2031"/>
        <end position="2053"/>
    </location>
</feature>
<comment type="caution">
    <text evidence="13">The sequence shown here is derived from an EMBL/GenBank/DDBJ whole genome shotgun (WGS) entry which is preliminary data.</text>
</comment>
<evidence type="ECO:0000313" key="13">
    <source>
        <dbReference type="EMBL" id="KAG8457311.1"/>
    </source>
</evidence>
<sequence length="2084" mass="225828">MRRSPSSSGGASGMPPRVSSANDLAQLDTDAWRKNPSYTNLAALATAHQDERPRAQPRDVGGNAGERAAQAYSQAMELIHKGLMLDVNSPMQAVECYQRGSDLVSEALELEASPIEADRYQRTLDMCEERIRFITRTNNRLQTDSQLRQKVSQGGALDVLDEGALAESELRGASARLSATAYTRRATKNFFAAEQPETLPPALRDAAEALGDAFPTLARRFGFQQESVRCQQEHLLLLLANTASREGGRALSSLHAKLLSNYRQWAHALRVEPACARTTDVPNSKITDLVLLMLIWGEASNLRHMPEALCFLFHAMRLDVRAAAGAGGGARAGTSARSPGWFLSRVIAPLYRTVRVAINTRKGSGELESHTARINYDDANEFFWSPACLHFCYHDSPSDDDGGLGGLAGPGVAPYLGKELTERLSAKAAAAAAAGAVSARPGAEPEPRAGAPTGAGGAAAAAARASAAERACADGAPAIGDAPLRKTYIERRSWLHPIKSFWRIHAFWQLVAHAMLACAACEGRTGVLLDARLALALAHLLPAHAAYAVIGELLTLFVLWGKLRERASEIAQSGARLLIKIALTAALVRAYARLPWGGLRPGAPIGGWAAELWSTERAASVALLAYAVPLLVSLPACLLPAVSTKARNIERGPFKWAADFWWPANRLLLGKDCHESQAATLSYCLFWALLFAFKVAFSYRLQIAPLYAPTVDLWARRSELGTVVSLALVCVRWVPILLTYHLDTQIWFVLLSAAYGTVIGWALRIGEVRDIATVRRRLVPAIEAFNATLLSAAARTRLGLDSGAHGALPPISRAGGVGGVGGAGAAGGASGPAGASSSLYSAVRTVGAGLVGGVGGRGGNGLGGGGGAGGDGVSVELRQALLPGGAGGDDAEAHGGASAAERDVDDAGSSGSARSERIIFFAQAWNEVIDEMHSSDLVSNRERDCLLFRDWRAVGEGGAFSRAAYLPVLCTAGRVAVACDVLTALRAELGGGGGAAAPPQGTYTERRRIDCERRLTAAFARDVHMAEAVVEARELALWVLTATLGPRHHPSLRRLDALVTDAVRAWRRVDLVIPQRLSAAIKALVELANTLLAYKVPPVDEAAVSAAAATAAGGAPGGGGAPGTPTSAGARRAPQPPANPAVGRVVDKLRALLDALKRALGRSAERLGAELDNAKFVQDGFFWDEGYAAAQLRALKESAGTEGRLRGLVLLLTTAELDAQPLGREAQRRLTWYVNSLFMAKPDAPPVRAMPSWTIITPYYSEDLLYSGAELSQTNDDGVSVLFFLQKAHPEEWANFLQRLGVRDEGELRKKGLMLELRLWASMRGQTLVRTVDGEMVCERALRLQAAWDGVPADQIDDLVRQKFSTIVSCQIYGSMKRQKSDKAADTEFLLRRYPNLRVAYVDRTSQMHTLVGEDGLASLTETIRWYSVLIRCEPTTGAVVEIYRVQLPGDPIVGEGKPENQNHAIIFSRGEALQTLDMNQAGYIEEAFKMRNLLMEFGANSDATRPCTLVGFREHIFTSGLTSLATFMGLQEGCFVTLSQRVLTSPLRMRMHYGHPDLFDKLFSMTRGGVSKASKGINLSEDIFAGFNHTLRGGRVAYAEYVQVGKGRDVGMHQIYKFEAKLSQGNGEQMISRDVSRLGERLDMARLLSFYYSGPGFYLNVALTVVCIYVFLYLQLWTALFPVSAAQPLPYQDLLTLEWTLQLGLLLIIPTFCFLAIEQGVFHAIYEIVRTVLFGSPLFFMFHMGTKAHYVSSTLKFGGARYRPTGRGFVMRHEGFAEIYRFFAASHFTPGFELLGALLLWLFLGGWDASDERGSGHYWRAVWASWAMVVAWLFAPFWFNPVALEWRKLEDDLTEWRRWMAREGTAPESSWLAWHHEECSHIYATRSSLKMFHVLAPALRHLVTFLGLINAVNAAHPPQAADSDLEAYGYGLARVTAILAAIFVPLGLARLGESLLERGADESPILRRAFSLCAGALCVSAVVVPLAKGWTDGHELLRALVSGCYFLAFLVNCAFASGLTLPVVTSLCWLYDYACGIALQSLLFALSLLGFVNELQVRTLFNAAFQRGLRYADLMVSIPQKAD</sequence>
<feature type="transmembrane region" description="Helical" evidence="11">
    <location>
        <begin position="746"/>
        <end position="766"/>
    </location>
</feature>